<dbReference type="InterPro" id="IPR026268">
    <property type="entry name" value="RseC"/>
</dbReference>
<protein>
    <submittedName>
        <fullName evidence="2">SoxR reducing system RseC family protein</fullName>
    </submittedName>
</protein>
<gene>
    <name evidence="2" type="ORF">RFV38_06940</name>
</gene>
<keyword evidence="3" id="KW-1185">Reference proteome</keyword>
<dbReference type="PANTHER" id="PTHR35867:SF1">
    <property type="entry name" value="PROTEIN RSEC"/>
    <property type="match status" value="1"/>
</dbReference>
<evidence type="ECO:0000313" key="2">
    <source>
        <dbReference type="EMBL" id="MDX8336228.1"/>
    </source>
</evidence>
<dbReference type="EMBL" id="JAVIKH010000008">
    <property type="protein sequence ID" value="MDX8336228.1"/>
    <property type="molecule type" value="Genomic_DNA"/>
</dbReference>
<proteinExistence type="predicted"/>
<name>A0ABU4W9M0_9FUSO</name>
<keyword evidence="1" id="KW-0812">Transmembrane</keyword>
<organism evidence="2 3">
    <name type="scientific">Candidatus Cetobacterium colombiensis</name>
    <dbReference type="NCBI Taxonomy" id="3073100"/>
    <lineage>
        <taxon>Bacteria</taxon>
        <taxon>Fusobacteriati</taxon>
        <taxon>Fusobacteriota</taxon>
        <taxon>Fusobacteriia</taxon>
        <taxon>Fusobacteriales</taxon>
        <taxon>Fusobacteriaceae</taxon>
        <taxon>Cetobacterium</taxon>
    </lineage>
</organism>
<evidence type="ECO:0000313" key="3">
    <source>
        <dbReference type="Proteomes" id="UP001279681"/>
    </source>
</evidence>
<dbReference type="Proteomes" id="UP001279681">
    <property type="component" value="Unassembled WGS sequence"/>
</dbReference>
<sequence length="136" mass="15277">MQTSGLVKEINGKSITVSMYKESACSHCDKCSDSAKILNQFTFNYTGEDVKVGDIITFQMEDNQVFKAALIVYIIPLIFMFLGYFIGAKLNLSEGKCIIISFTSLAVGFLGVFIYDKFVVKNKMEKSVKIVKIEKR</sequence>
<keyword evidence="1" id="KW-1133">Transmembrane helix</keyword>
<keyword evidence="1" id="KW-0472">Membrane</keyword>
<reference evidence="3" key="1">
    <citation type="submission" date="2023-07" db="EMBL/GenBank/DDBJ databases">
        <authorList>
            <person name="Colorado M.A."/>
            <person name="Villamil L.M."/>
            <person name="Melo J.F."/>
            <person name="Rodriguez J.A."/>
            <person name="Ruiz R.Y."/>
        </authorList>
    </citation>
    <scope>NUCLEOTIDE SEQUENCE [LARGE SCALE GENOMIC DNA]</scope>
    <source>
        <strain evidence="3">C33</strain>
    </source>
</reference>
<dbReference type="RefSeq" id="WP_320313633.1">
    <property type="nucleotide sequence ID" value="NZ_JAVIKH010000008.1"/>
</dbReference>
<dbReference type="Pfam" id="PF04246">
    <property type="entry name" value="RseC_MucC"/>
    <property type="match status" value="1"/>
</dbReference>
<accession>A0ABU4W9M0</accession>
<dbReference type="PANTHER" id="PTHR35867">
    <property type="entry name" value="PROTEIN RSEC"/>
    <property type="match status" value="1"/>
</dbReference>
<feature type="transmembrane region" description="Helical" evidence="1">
    <location>
        <begin position="65"/>
        <end position="86"/>
    </location>
</feature>
<feature type="transmembrane region" description="Helical" evidence="1">
    <location>
        <begin position="98"/>
        <end position="115"/>
    </location>
</feature>
<dbReference type="PIRSF" id="PIRSF004923">
    <property type="entry name" value="RseC"/>
    <property type="match status" value="1"/>
</dbReference>
<dbReference type="InterPro" id="IPR007359">
    <property type="entry name" value="SigmaE_reg_RseC_MucC"/>
</dbReference>
<evidence type="ECO:0000256" key="1">
    <source>
        <dbReference type="SAM" id="Phobius"/>
    </source>
</evidence>
<comment type="caution">
    <text evidence="2">The sequence shown here is derived from an EMBL/GenBank/DDBJ whole genome shotgun (WGS) entry which is preliminary data.</text>
</comment>